<dbReference type="AlphaFoldDB" id="A0A857J9U0"/>
<organism evidence="1 2">
    <name type="scientific">Xylophilus rhododendri</name>
    <dbReference type="NCBI Taxonomy" id="2697032"/>
    <lineage>
        <taxon>Bacteria</taxon>
        <taxon>Pseudomonadati</taxon>
        <taxon>Pseudomonadota</taxon>
        <taxon>Betaproteobacteria</taxon>
        <taxon>Burkholderiales</taxon>
        <taxon>Xylophilus</taxon>
    </lineage>
</organism>
<sequence>MHCKGRFISEAYKDGRRYVFEASFDDLRWHATIWDEEGQLHGDIECAPCGQGRCGEELEDAVSDWVHNAIAFEVGFSPSDHCVHPSPAEQLATVMRGPMV</sequence>
<evidence type="ECO:0000313" key="2">
    <source>
        <dbReference type="Proteomes" id="UP000464787"/>
    </source>
</evidence>
<dbReference type="EMBL" id="CP047650">
    <property type="protein sequence ID" value="QHI99515.1"/>
    <property type="molecule type" value="Genomic_DNA"/>
</dbReference>
<keyword evidence="2" id="KW-1185">Reference proteome</keyword>
<protein>
    <submittedName>
        <fullName evidence="1">Uncharacterized protein</fullName>
    </submittedName>
</protein>
<name>A0A857J9U0_9BURK</name>
<accession>A0A857J9U0</accession>
<dbReference type="KEGG" id="xyk:GT347_16975"/>
<proteinExistence type="predicted"/>
<gene>
    <name evidence="1" type="ORF">GT347_16975</name>
</gene>
<dbReference type="Proteomes" id="UP000464787">
    <property type="component" value="Chromosome"/>
</dbReference>
<evidence type="ECO:0000313" key="1">
    <source>
        <dbReference type="EMBL" id="QHI99515.1"/>
    </source>
</evidence>
<dbReference type="RefSeq" id="WP_160553327.1">
    <property type="nucleotide sequence ID" value="NZ_CP047650.1"/>
</dbReference>
<reference evidence="1 2" key="1">
    <citation type="submission" date="2020-01" db="EMBL/GenBank/DDBJ databases">
        <title>Genome sequencing of strain KACC 21265.</title>
        <authorList>
            <person name="Heo J."/>
            <person name="Kim S.-J."/>
            <person name="Kim J.-S."/>
            <person name="Hong S.-B."/>
            <person name="Kwon S.-W."/>
        </authorList>
    </citation>
    <scope>NUCLEOTIDE SEQUENCE [LARGE SCALE GENOMIC DNA]</scope>
    <source>
        <strain evidence="1 2">KACC 21265</strain>
    </source>
</reference>